<dbReference type="Gene3D" id="3.40.30.10">
    <property type="entry name" value="Glutaredoxin"/>
    <property type="match status" value="1"/>
</dbReference>
<proteinExistence type="predicted"/>
<dbReference type="InterPro" id="IPR036249">
    <property type="entry name" value="Thioredoxin-like_sf"/>
</dbReference>
<dbReference type="PANTHER" id="PTHR42852">
    <property type="entry name" value="THIOL:DISULFIDE INTERCHANGE PROTEIN DSBE"/>
    <property type="match status" value="1"/>
</dbReference>
<evidence type="ECO:0000256" key="2">
    <source>
        <dbReference type="ARBA" id="ARBA00022748"/>
    </source>
</evidence>
<dbReference type="CDD" id="cd02966">
    <property type="entry name" value="TlpA_like_family"/>
    <property type="match status" value="1"/>
</dbReference>
<feature type="signal peptide" evidence="5">
    <location>
        <begin position="1"/>
        <end position="25"/>
    </location>
</feature>
<keyword evidence="4" id="KW-0676">Redox-active center</keyword>
<comment type="caution">
    <text evidence="7">The sequence shown here is derived from an EMBL/GenBank/DDBJ whole genome shotgun (WGS) entry which is preliminary data.</text>
</comment>
<dbReference type="OrthoDB" id="1098640at2"/>
<reference evidence="7 8" key="1">
    <citation type="submission" date="2019-02" db="EMBL/GenBank/DDBJ databases">
        <title>Genomic Encyclopedia of Type Strains, Phase IV (KMG-IV): sequencing the most valuable type-strain genomes for metagenomic binning, comparative biology and taxonomic classification.</title>
        <authorList>
            <person name="Goeker M."/>
        </authorList>
    </citation>
    <scope>NUCLEOTIDE SEQUENCE [LARGE SCALE GENOMIC DNA]</scope>
    <source>
        <strain evidence="7 8">DSM 18116</strain>
    </source>
</reference>
<evidence type="ECO:0000256" key="3">
    <source>
        <dbReference type="ARBA" id="ARBA00023157"/>
    </source>
</evidence>
<dbReference type="RefSeq" id="WP_130541415.1">
    <property type="nucleotide sequence ID" value="NZ_CP042431.1"/>
</dbReference>
<evidence type="ECO:0000256" key="1">
    <source>
        <dbReference type="ARBA" id="ARBA00004196"/>
    </source>
</evidence>
<gene>
    <name evidence="7" type="ORF">EV199_2759</name>
</gene>
<evidence type="ECO:0000256" key="4">
    <source>
        <dbReference type="ARBA" id="ARBA00023284"/>
    </source>
</evidence>
<evidence type="ECO:0000259" key="6">
    <source>
        <dbReference type="PROSITE" id="PS51352"/>
    </source>
</evidence>
<dbReference type="InterPro" id="IPR013766">
    <property type="entry name" value="Thioredoxin_domain"/>
</dbReference>
<dbReference type="GO" id="GO:0016491">
    <property type="term" value="F:oxidoreductase activity"/>
    <property type="evidence" value="ECO:0007669"/>
    <property type="project" value="InterPro"/>
</dbReference>
<protein>
    <submittedName>
        <fullName evidence="7">AhpC/TSA family protein</fullName>
    </submittedName>
</protein>
<organism evidence="7 8">
    <name type="scientific">Pseudobacter ginsenosidimutans</name>
    <dbReference type="NCBI Taxonomy" id="661488"/>
    <lineage>
        <taxon>Bacteria</taxon>
        <taxon>Pseudomonadati</taxon>
        <taxon>Bacteroidota</taxon>
        <taxon>Chitinophagia</taxon>
        <taxon>Chitinophagales</taxon>
        <taxon>Chitinophagaceae</taxon>
        <taxon>Pseudobacter</taxon>
    </lineage>
</organism>
<dbReference type="Pfam" id="PF08534">
    <property type="entry name" value="Redoxin"/>
    <property type="match status" value="1"/>
</dbReference>
<sequence length="467" mass="53382">MKDFNRVFFPFAVFFLMTIFSASHAWSQSATIECTFSSAQQSKPRIYQAAYGRLHQVASAMVRQHPEQSRFSIQIPLKKSGFYYVGAGDEFQVQGKQRIYLQPGKTVQLQLNDTACSILLPDPVNTFLLQWHQRIWPLLGEHARKQQERSNMTDFNAKLESWLKEWDILPLIPATGDHALDSNLQMITQLDLVFAATSYLTLAKATKEEPTGLHAFYRTIDTKKLTKEGGVEYHPFGMKMLESLYYLKQNLQGKPFAFGLDMEERLEDIQHPVLRAELVIEALRQLKTKEGLKALKDRYGPMINNPAQQRRFKERLAIMTTRLPVQQWAVEGFSLPDTAGRIVSLQDMKGKIVVVDVWATWCVPCVAEFPSLKQLEHDYGKRNVAFVGISMDSEKFRDYWKNFVAEKAPGSIQLFAGPQSPFSKMYKIGGIPRFMIFDSTGKMLFGDAPRASSFELRLLLDQLIGKQ</sequence>
<evidence type="ECO:0000256" key="5">
    <source>
        <dbReference type="SAM" id="SignalP"/>
    </source>
</evidence>
<name>A0A4Q7MUT5_9BACT</name>
<dbReference type="PROSITE" id="PS00194">
    <property type="entry name" value="THIOREDOXIN_1"/>
    <property type="match status" value="1"/>
</dbReference>
<dbReference type="PANTHER" id="PTHR42852:SF6">
    <property type="entry name" value="THIOL:DISULFIDE INTERCHANGE PROTEIN DSBE"/>
    <property type="match status" value="1"/>
</dbReference>
<comment type="subcellular location">
    <subcellularLocation>
        <location evidence="1">Cell envelope</location>
    </subcellularLocation>
</comment>
<accession>A0A4Q7MUT5</accession>
<dbReference type="InterPro" id="IPR013740">
    <property type="entry name" value="Redoxin"/>
</dbReference>
<feature type="domain" description="Thioredoxin" evidence="6">
    <location>
        <begin position="324"/>
        <end position="465"/>
    </location>
</feature>
<dbReference type="InterPro" id="IPR050553">
    <property type="entry name" value="Thioredoxin_ResA/DsbE_sf"/>
</dbReference>
<dbReference type="SUPFAM" id="SSF52833">
    <property type="entry name" value="Thioredoxin-like"/>
    <property type="match status" value="1"/>
</dbReference>
<evidence type="ECO:0000313" key="8">
    <source>
        <dbReference type="Proteomes" id="UP000293874"/>
    </source>
</evidence>
<keyword evidence="3" id="KW-1015">Disulfide bond</keyword>
<dbReference type="GO" id="GO:0030313">
    <property type="term" value="C:cell envelope"/>
    <property type="evidence" value="ECO:0007669"/>
    <property type="project" value="UniProtKB-SubCell"/>
</dbReference>
<dbReference type="InterPro" id="IPR017937">
    <property type="entry name" value="Thioredoxin_CS"/>
</dbReference>
<feature type="chain" id="PRO_5020201838" evidence="5">
    <location>
        <begin position="26"/>
        <end position="467"/>
    </location>
</feature>
<evidence type="ECO:0000313" key="7">
    <source>
        <dbReference type="EMBL" id="RZS70863.1"/>
    </source>
</evidence>
<keyword evidence="8" id="KW-1185">Reference proteome</keyword>
<keyword evidence="2" id="KW-0201">Cytochrome c-type biogenesis</keyword>
<dbReference type="EMBL" id="SGXA01000002">
    <property type="protein sequence ID" value="RZS70863.1"/>
    <property type="molecule type" value="Genomic_DNA"/>
</dbReference>
<keyword evidence="5" id="KW-0732">Signal</keyword>
<dbReference type="Proteomes" id="UP000293874">
    <property type="component" value="Unassembled WGS sequence"/>
</dbReference>
<dbReference type="PROSITE" id="PS51352">
    <property type="entry name" value="THIOREDOXIN_2"/>
    <property type="match status" value="1"/>
</dbReference>
<dbReference type="GO" id="GO:0017004">
    <property type="term" value="P:cytochrome complex assembly"/>
    <property type="evidence" value="ECO:0007669"/>
    <property type="project" value="UniProtKB-KW"/>
</dbReference>
<dbReference type="AlphaFoldDB" id="A0A4Q7MUT5"/>